<gene>
    <name evidence="1" type="ORF">DW888_08215</name>
</gene>
<accession>A0A413VQH3</accession>
<dbReference type="RefSeq" id="WP_118036712.1">
    <property type="nucleotide sequence ID" value="NZ_CABJFV010000005.1"/>
</dbReference>
<organism evidence="1 2">
    <name type="scientific">Bacteroides nordii</name>
    <dbReference type="NCBI Taxonomy" id="291645"/>
    <lineage>
        <taxon>Bacteria</taxon>
        <taxon>Pseudomonadati</taxon>
        <taxon>Bacteroidota</taxon>
        <taxon>Bacteroidia</taxon>
        <taxon>Bacteroidales</taxon>
        <taxon>Bacteroidaceae</taxon>
        <taxon>Bacteroides</taxon>
    </lineage>
</organism>
<protein>
    <submittedName>
        <fullName evidence="1">Uncharacterized protein</fullName>
    </submittedName>
</protein>
<proteinExistence type="predicted"/>
<comment type="caution">
    <text evidence="1">The sequence shown here is derived from an EMBL/GenBank/DDBJ whole genome shotgun (WGS) entry which is preliminary data.</text>
</comment>
<sequence length="474" mass="56548">MENENITLNEASIFYKRIDKDTYLIGKDKDSYGQFLIEDAIAPLLFSSINEINRKKMTTDSLSPDRRFIFYFYLMTLYFPKSIASIWSSQIHSYFEYESKTIEQECLNLDSKKTEFATESFLRMIFSIMNLTDALDFLYPGCFTFEEKKSLENTYQTDQKSFPKWFLFEYSDKINNWISEMFKAKFFYDDYIRKKILERGLPVVHKNEQYELNWIFIQFVAIDRVVREFSTEYEEWKSNIYTTGIFNLENVILTYTYALDKLNCFRTYYTFFEKRILSPFFRMMHNNTLKNEEKEWIIRKLRDLGIDGFMQDEYNMYKHKNDEHIIHFCDIVDSPLTNNDIYRLPMPDGFDNKKLVKLHQAFYSYVDAGQPLCFFLGSSTSNTDTKTVLWNGDRHTLQVFIRELYGKDAKGKLKTVPDGIWKITSNIFMPKGKKLSENTLKTGKIGTKQLPEETRLEIAENIQKIRILKWKDTN</sequence>
<dbReference type="Proteomes" id="UP000284379">
    <property type="component" value="Unassembled WGS sequence"/>
</dbReference>
<name>A0A413VQH3_9BACE</name>
<evidence type="ECO:0000313" key="1">
    <source>
        <dbReference type="EMBL" id="RHB35826.1"/>
    </source>
</evidence>
<evidence type="ECO:0000313" key="2">
    <source>
        <dbReference type="Proteomes" id="UP000284379"/>
    </source>
</evidence>
<dbReference type="AlphaFoldDB" id="A0A413VQH3"/>
<reference evidence="1 2" key="1">
    <citation type="submission" date="2018-08" db="EMBL/GenBank/DDBJ databases">
        <title>A genome reference for cultivated species of the human gut microbiota.</title>
        <authorList>
            <person name="Zou Y."/>
            <person name="Xue W."/>
            <person name="Luo G."/>
        </authorList>
    </citation>
    <scope>NUCLEOTIDE SEQUENCE [LARGE SCALE GENOMIC DNA]</scope>
    <source>
        <strain evidence="1 2">AM40-30BH</strain>
    </source>
</reference>
<dbReference type="EMBL" id="QSGO01000005">
    <property type="protein sequence ID" value="RHB35826.1"/>
    <property type="molecule type" value="Genomic_DNA"/>
</dbReference>